<feature type="chain" id="PRO_5043348356" evidence="2">
    <location>
        <begin position="16"/>
        <end position="343"/>
    </location>
</feature>
<name>A0AAV1PHK1_SCOSC</name>
<dbReference type="PANTHER" id="PTHR13771:SF9">
    <property type="entry name" value="INTERCELLULAR ADHESION MOLECULE 5"/>
    <property type="match status" value="1"/>
</dbReference>
<dbReference type="Gene3D" id="2.60.40.10">
    <property type="entry name" value="Immunoglobulins"/>
    <property type="match status" value="3"/>
</dbReference>
<evidence type="ECO:0000256" key="1">
    <source>
        <dbReference type="SAM" id="Phobius"/>
    </source>
</evidence>
<reference evidence="4 5" key="1">
    <citation type="submission" date="2024-01" db="EMBL/GenBank/DDBJ databases">
        <authorList>
            <person name="Alioto T."/>
            <person name="Alioto T."/>
            <person name="Gomez Garrido J."/>
        </authorList>
    </citation>
    <scope>NUCLEOTIDE SEQUENCE [LARGE SCALE GENOMIC DNA]</scope>
</reference>
<keyword evidence="5" id="KW-1185">Reference proteome</keyword>
<dbReference type="InterPro" id="IPR007110">
    <property type="entry name" value="Ig-like_dom"/>
</dbReference>
<keyword evidence="2" id="KW-0732">Signal</keyword>
<feature type="signal peptide" evidence="2">
    <location>
        <begin position="1"/>
        <end position="15"/>
    </location>
</feature>
<dbReference type="SUPFAM" id="SSF48726">
    <property type="entry name" value="Immunoglobulin"/>
    <property type="match status" value="2"/>
</dbReference>
<dbReference type="AlphaFoldDB" id="A0AAV1PHK1"/>
<dbReference type="GO" id="GO:0007155">
    <property type="term" value="P:cell adhesion"/>
    <property type="evidence" value="ECO:0007669"/>
    <property type="project" value="InterPro"/>
</dbReference>
<feature type="transmembrane region" description="Helical" evidence="1">
    <location>
        <begin position="302"/>
        <end position="325"/>
    </location>
</feature>
<comment type="caution">
    <text evidence="4">The sequence shown here is derived from an EMBL/GenBank/DDBJ whole genome shotgun (WGS) entry which is preliminary data.</text>
</comment>
<dbReference type="Pfam" id="PF13927">
    <property type="entry name" value="Ig_3"/>
    <property type="match status" value="1"/>
</dbReference>
<proteinExistence type="predicted"/>
<accession>A0AAV1PHK1</accession>
<keyword evidence="1" id="KW-0812">Transmembrane</keyword>
<dbReference type="InterPro" id="IPR036179">
    <property type="entry name" value="Ig-like_dom_sf"/>
</dbReference>
<organism evidence="4 5">
    <name type="scientific">Scomber scombrus</name>
    <name type="common">Atlantic mackerel</name>
    <name type="synonym">Scomber vernalis</name>
    <dbReference type="NCBI Taxonomy" id="13677"/>
    <lineage>
        <taxon>Eukaryota</taxon>
        <taxon>Metazoa</taxon>
        <taxon>Chordata</taxon>
        <taxon>Craniata</taxon>
        <taxon>Vertebrata</taxon>
        <taxon>Euteleostomi</taxon>
        <taxon>Actinopterygii</taxon>
        <taxon>Neopterygii</taxon>
        <taxon>Teleostei</taxon>
        <taxon>Neoteleostei</taxon>
        <taxon>Acanthomorphata</taxon>
        <taxon>Pelagiaria</taxon>
        <taxon>Scombriformes</taxon>
        <taxon>Scombridae</taxon>
        <taxon>Scomber</taxon>
    </lineage>
</organism>
<dbReference type="Proteomes" id="UP001314229">
    <property type="component" value="Unassembled WGS sequence"/>
</dbReference>
<dbReference type="EMBL" id="CAWUFR010000172">
    <property type="protein sequence ID" value="CAK6971171.1"/>
    <property type="molecule type" value="Genomic_DNA"/>
</dbReference>
<evidence type="ECO:0000313" key="4">
    <source>
        <dbReference type="EMBL" id="CAK6971171.1"/>
    </source>
</evidence>
<evidence type="ECO:0000313" key="5">
    <source>
        <dbReference type="Proteomes" id="UP001314229"/>
    </source>
</evidence>
<keyword evidence="1" id="KW-1133">Transmembrane helix</keyword>
<dbReference type="InterPro" id="IPR013783">
    <property type="entry name" value="Ig-like_fold"/>
</dbReference>
<evidence type="ECO:0000259" key="3">
    <source>
        <dbReference type="PROSITE" id="PS50835"/>
    </source>
</evidence>
<evidence type="ECO:0000256" key="2">
    <source>
        <dbReference type="SAM" id="SignalP"/>
    </source>
</evidence>
<dbReference type="GO" id="GO:0005178">
    <property type="term" value="F:integrin binding"/>
    <property type="evidence" value="ECO:0007669"/>
    <property type="project" value="InterPro"/>
</dbReference>
<feature type="domain" description="Ig-like" evidence="3">
    <location>
        <begin position="115"/>
        <end position="207"/>
    </location>
</feature>
<protein>
    <submittedName>
        <fullName evidence="4">Uncharacterized protein LOC128379280</fullName>
    </submittedName>
</protein>
<sequence>MLFFIFSCIIAFAGTVSPPCPLQIIPPKVVVGYGDSIAANCSCNYSLDQLENMGWESPNGAVSPTEGVTFLLLKANATEWTMEPKCYTNLLDGDQCLKRLTVTIYKMADNVSVSPQSQMGPMVEGKTYRMQCDIANVAPARHLSVYWHKRNKIVYTESFNKELNQYPVNLSSVFNLTAQRDDNAAQIWCEAKLNFGSSGPNLRSMKSRSHGVIVLYPPTFTQPEKETVTLKAGGKIDLNCTARGNPMPSCSWHPSDLILENNEKQPILTVTREGTYNCTVSNTQGTNTKYFIVTSAPRDHTVLAGLLGGFGALAVVLLIVGYFTLKPDGTFSFCNGQPTSSVI</sequence>
<dbReference type="PANTHER" id="PTHR13771">
    <property type="entry name" value="INTERCELLULAR ADHESION MOLECULE"/>
    <property type="match status" value="1"/>
</dbReference>
<dbReference type="PROSITE" id="PS50835">
    <property type="entry name" value="IG_LIKE"/>
    <property type="match status" value="2"/>
</dbReference>
<dbReference type="InterPro" id="IPR047012">
    <property type="entry name" value="ICAM_VCAM"/>
</dbReference>
<feature type="domain" description="Ig-like" evidence="3">
    <location>
        <begin position="218"/>
        <end position="294"/>
    </location>
</feature>
<gene>
    <name evidence="4" type="ORF">FSCOSCO3_A028975</name>
</gene>
<keyword evidence="1" id="KW-0472">Membrane</keyword>